<dbReference type="InterPro" id="IPR015590">
    <property type="entry name" value="Aldehyde_DH_dom"/>
</dbReference>
<accession>A0A382VEG8</accession>
<proteinExistence type="predicted"/>
<reference evidence="2" key="1">
    <citation type="submission" date="2018-05" db="EMBL/GenBank/DDBJ databases">
        <authorList>
            <person name="Lanie J.A."/>
            <person name="Ng W.-L."/>
            <person name="Kazmierczak K.M."/>
            <person name="Andrzejewski T.M."/>
            <person name="Davidsen T.M."/>
            <person name="Wayne K.J."/>
            <person name="Tettelin H."/>
            <person name="Glass J.I."/>
            <person name="Rusch D."/>
            <person name="Podicherti R."/>
            <person name="Tsui H.-C.T."/>
            <person name="Winkler M.E."/>
        </authorList>
    </citation>
    <scope>NUCLEOTIDE SEQUENCE</scope>
</reference>
<dbReference type="Pfam" id="PF00171">
    <property type="entry name" value="Aldedh"/>
    <property type="match status" value="1"/>
</dbReference>
<gene>
    <name evidence="2" type="ORF">METZ01_LOCUS397770</name>
</gene>
<sequence length="87" mass="9931">MTTKKILLNGQWVNGEDSIVEIRSPYNDELIAKVSHASKQQMEEALEIASNSFKRVKELPTHLISNALLTIRNYIKDNSERFTKTLA</sequence>
<evidence type="ECO:0000259" key="1">
    <source>
        <dbReference type="Pfam" id="PF00171"/>
    </source>
</evidence>
<evidence type="ECO:0000313" key="2">
    <source>
        <dbReference type="EMBL" id="SVD44916.1"/>
    </source>
</evidence>
<dbReference type="Gene3D" id="3.40.605.10">
    <property type="entry name" value="Aldehyde Dehydrogenase, Chain A, domain 1"/>
    <property type="match status" value="1"/>
</dbReference>
<dbReference type="AlphaFoldDB" id="A0A382VEG8"/>
<organism evidence="2">
    <name type="scientific">marine metagenome</name>
    <dbReference type="NCBI Taxonomy" id="408172"/>
    <lineage>
        <taxon>unclassified sequences</taxon>
        <taxon>metagenomes</taxon>
        <taxon>ecological metagenomes</taxon>
    </lineage>
</organism>
<protein>
    <recommendedName>
        <fullName evidence="1">Aldehyde dehydrogenase domain-containing protein</fullName>
    </recommendedName>
</protein>
<dbReference type="SUPFAM" id="SSF53720">
    <property type="entry name" value="ALDH-like"/>
    <property type="match status" value="1"/>
</dbReference>
<dbReference type="GO" id="GO:0016491">
    <property type="term" value="F:oxidoreductase activity"/>
    <property type="evidence" value="ECO:0007669"/>
    <property type="project" value="InterPro"/>
</dbReference>
<dbReference type="InterPro" id="IPR016161">
    <property type="entry name" value="Ald_DH/histidinol_DH"/>
</dbReference>
<feature type="non-terminal residue" evidence="2">
    <location>
        <position position="87"/>
    </location>
</feature>
<feature type="domain" description="Aldehyde dehydrogenase" evidence="1">
    <location>
        <begin position="12"/>
        <end position="86"/>
    </location>
</feature>
<name>A0A382VEG8_9ZZZZ</name>
<dbReference type="InterPro" id="IPR016162">
    <property type="entry name" value="Ald_DH_N"/>
</dbReference>
<dbReference type="EMBL" id="UINC01151359">
    <property type="protein sequence ID" value="SVD44916.1"/>
    <property type="molecule type" value="Genomic_DNA"/>
</dbReference>